<dbReference type="AlphaFoldDB" id="A0A653BWK8"/>
<dbReference type="OrthoDB" id="156886at2759"/>
<feature type="transmembrane region" description="Helical" evidence="2">
    <location>
        <begin position="72"/>
        <end position="92"/>
    </location>
</feature>
<name>A0A653BWK8_CALMS</name>
<dbReference type="InterPro" id="IPR009724">
    <property type="entry name" value="TMEM70"/>
</dbReference>
<dbReference type="Pfam" id="PF06979">
    <property type="entry name" value="TMEM70"/>
    <property type="match status" value="1"/>
</dbReference>
<evidence type="ECO:0008006" key="5">
    <source>
        <dbReference type="Google" id="ProtNLM"/>
    </source>
</evidence>
<dbReference type="EMBL" id="CAACVG010006137">
    <property type="protein sequence ID" value="VEN39943.1"/>
    <property type="molecule type" value="Genomic_DNA"/>
</dbReference>
<gene>
    <name evidence="3" type="ORF">CALMAC_LOCUS4286</name>
</gene>
<evidence type="ECO:0000256" key="1">
    <source>
        <dbReference type="ARBA" id="ARBA00005280"/>
    </source>
</evidence>
<dbReference type="InterPro" id="IPR045325">
    <property type="entry name" value="TMEM70/TMEM186/TMEM223"/>
</dbReference>
<evidence type="ECO:0000256" key="2">
    <source>
        <dbReference type="SAM" id="Phobius"/>
    </source>
</evidence>
<comment type="similarity">
    <text evidence="1">Belongs to the TMEM70 family.</text>
</comment>
<dbReference type="GO" id="GO:0033615">
    <property type="term" value="P:mitochondrial proton-transporting ATP synthase complex assembly"/>
    <property type="evidence" value="ECO:0007669"/>
    <property type="project" value="TreeGrafter"/>
</dbReference>
<keyword evidence="2" id="KW-0812">Transmembrane</keyword>
<keyword evidence="4" id="KW-1185">Reference proteome</keyword>
<dbReference type="GO" id="GO:0031966">
    <property type="term" value="C:mitochondrial membrane"/>
    <property type="evidence" value="ECO:0007669"/>
    <property type="project" value="TreeGrafter"/>
</dbReference>
<organism evidence="3 4">
    <name type="scientific">Callosobruchus maculatus</name>
    <name type="common">Southern cowpea weevil</name>
    <name type="synonym">Pulse bruchid</name>
    <dbReference type="NCBI Taxonomy" id="64391"/>
    <lineage>
        <taxon>Eukaryota</taxon>
        <taxon>Metazoa</taxon>
        <taxon>Ecdysozoa</taxon>
        <taxon>Arthropoda</taxon>
        <taxon>Hexapoda</taxon>
        <taxon>Insecta</taxon>
        <taxon>Pterygota</taxon>
        <taxon>Neoptera</taxon>
        <taxon>Endopterygota</taxon>
        <taxon>Coleoptera</taxon>
        <taxon>Polyphaga</taxon>
        <taxon>Cucujiformia</taxon>
        <taxon>Chrysomeloidea</taxon>
        <taxon>Chrysomelidae</taxon>
        <taxon>Bruchinae</taxon>
        <taxon>Bruchini</taxon>
        <taxon>Callosobruchus</taxon>
    </lineage>
</organism>
<evidence type="ECO:0000313" key="4">
    <source>
        <dbReference type="Proteomes" id="UP000410492"/>
    </source>
</evidence>
<protein>
    <recommendedName>
        <fullName evidence="5">Transmembrane protein 70 homolog, mitochondrial</fullName>
    </recommendedName>
</protein>
<evidence type="ECO:0000313" key="3">
    <source>
        <dbReference type="EMBL" id="VEN39943.1"/>
    </source>
</evidence>
<dbReference type="PANTHER" id="PTHR13281:SF0">
    <property type="entry name" value="TRANSMEMBRANE PROTEIN 70, MITOCHONDRIAL"/>
    <property type="match status" value="1"/>
</dbReference>
<keyword evidence="2" id="KW-1133">Transmembrane helix</keyword>
<dbReference type="PANTHER" id="PTHR13281">
    <property type="entry name" value="TRANSMEMBRANE PROTEIN 70, MITOCHONDRIAL"/>
    <property type="match status" value="1"/>
</dbReference>
<sequence>MSVKGCLRLFPIYHPNSREVCGNFLGTSLLKKHVTPITFHTQSNSRFAGTSTKNEMQVYYGLLTPQIKAVKIFSLSSSVVGVAAQPFLYTAIATTGNIPIIVAAYSFIGFFTVATPLLLHSITRNYITHLAYKKDTDTYIARTVSFFCQSVQTEFKPEEVKVPDVPGMFTTFIVRGKKLFLDPRLFDNPDHYARLMGYDKPIDFKLYQNDTEENMKK</sequence>
<feature type="transmembrane region" description="Helical" evidence="2">
    <location>
        <begin position="98"/>
        <end position="119"/>
    </location>
</feature>
<proteinExistence type="inferred from homology"/>
<keyword evidence="2" id="KW-0472">Membrane</keyword>
<reference evidence="3 4" key="1">
    <citation type="submission" date="2019-01" db="EMBL/GenBank/DDBJ databases">
        <authorList>
            <person name="Sayadi A."/>
        </authorList>
    </citation>
    <scope>NUCLEOTIDE SEQUENCE [LARGE SCALE GENOMIC DNA]</scope>
</reference>
<accession>A0A653BWK8</accession>
<dbReference type="Proteomes" id="UP000410492">
    <property type="component" value="Unassembled WGS sequence"/>
</dbReference>